<evidence type="ECO:0000313" key="1">
    <source>
        <dbReference type="EMBL" id="KAH0467294.1"/>
    </source>
</evidence>
<keyword evidence="2" id="KW-1185">Reference proteome</keyword>
<sequence>MLRPPLLVDSLIIIYIKIHFPNDLVACLPPPGYLIIFESSLRAGLRFSPHLELIDISARCGSYVSDDGTDCILQRLRSHSDT</sequence>
<gene>
    <name evidence="1" type="ORF">IEQ34_004532</name>
</gene>
<proteinExistence type="predicted"/>
<comment type="caution">
    <text evidence="1">The sequence shown here is derived from an EMBL/GenBank/DDBJ whole genome shotgun (WGS) entry which is preliminary data.</text>
</comment>
<dbReference type="Proteomes" id="UP000775213">
    <property type="component" value="Unassembled WGS sequence"/>
</dbReference>
<evidence type="ECO:0000313" key="2">
    <source>
        <dbReference type="Proteomes" id="UP000775213"/>
    </source>
</evidence>
<organism evidence="1 2">
    <name type="scientific">Dendrobium chrysotoxum</name>
    <name type="common">Orchid</name>
    <dbReference type="NCBI Taxonomy" id="161865"/>
    <lineage>
        <taxon>Eukaryota</taxon>
        <taxon>Viridiplantae</taxon>
        <taxon>Streptophyta</taxon>
        <taxon>Embryophyta</taxon>
        <taxon>Tracheophyta</taxon>
        <taxon>Spermatophyta</taxon>
        <taxon>Magnoliopsida</taxon>
        <taxon>Liliopsida</taxon>
        <taxon>Asparagales</taxon>
        <taxon>Orchidaceae</taxon>
        <taxon>Epidendroideae</taxon>
        <taxon>Malaxideae</taxon>
        <taxon>Dendrobiinae</taxon>
        <taxon>Dendrobium</taxon>
    </lineage>
</organism>
<accession>A0AAV7H0H1</accession>
<dbReference type="EMBL" id="JAGFBR010000005">
    <property type="protein sequence ID" value="KAH0467294.1"/>
    <property type="molecule type" value="Genomic_DNA"/>
</dbReference>
<reference evidence="1 2" key="1">
    <citation type="journal article" date="2021" name="Hortic Res">
        <title>Chromosome-scale assembly of the Dendrobium chrysotoxum genome enhances the understanding of orchid evolution.</title>
        <authorList>
            <person name="Zhang Y."/>
            <person name="Zhang G.Q."/>
            <person name="Zhang D."/>
            <person name="Liu X.D."/>
            <person name="Xu X.Y."/>
            <person name="Sun W.H."/>
            <person name="Yu X."/>
            <person name="Zhu X."/>
            <person name="Wang Z.W."/>
            <person name="Zhao X."/>
            <person name="Zhong W.Y."/>
            <person name="Chen H."/>
            <person name="Yin W.L."/>
            <person name="Huang T."/>
            <person name="Niu S.C."/>
            <person name="Liu Z.J."/>
        </authorList>
    </citation>
    <scope>NUCLEOTIDE SEQUENCE [LARGE SCALE GENOMIC DNA]</scope>
    <source>
        <strain evidence="1">Lindl</strain>
    </source>
</reference>
<name>A0AAV7H0H1_DENCH</name>
<dbReference type="AlphaFoldDB" id="A0AAV7H0H1"/>
<protein>
    <submittedName>
        <fullName evidence="1">Uncharacterized protein</fullName>
    </submittedName>
</protein>